<feature type="compositionally biased region" description="Low complexity" evidence="7">
    <location>
        <begin position="143"/>
        <end position="158"/>
    </location>
</feature>
<dbReference type="InterPro" id="IPR036366">
    <property type="entry name" value="PGBDSf"/>
</dbReference>
<evidence type="ECO:0000313" key="10">
    <source>
        <dbReference type="Proteomes" id="UP001431926"/>
    </source>
</evidence>
<evidence type="ECO:0000256" key="2">
    <source>
        <dbReference type="ARBA" id="ARBA00022679"/>
    </source>
</evidence>
<dbReference type="InterPro" id="IPR038063">
    <property type="entry name" value="Transpep_catalytic_dom"/>
</dbReference>
<feature type="compositionally biased region" description="Low complexity" evidence="7">
    <location>
        <begin position="13"/>
        <end position="30"/>
    </location>
</feature>
<comment type="pathway">
    <text evidence="1 6">Cell wall biogenesis; peptidoglycan biosynthesis.</text>
</comment>
<proteinExistence type="predicted"/>
<dbReference type="SUPFAM" id="SSF141523">
    <property type="entry name" value="L,D-transpeptidase catalytic domain-like"/>
    <property type="match status" value="1"/>
</dbReference>
<gene>
    <name evidence="9" type="ORF">OG367_14485</name>
</gene>
<dbReference type="Gene3D" id="2.40.440.10">
    <property type="entry name" value="L,D-transpeptidase catalytic domain-like"/>
    <property type="match status" value="1"/>
</dbReference>
<feature type="compositionally biased region" description="Pro residues" evidence="7">
    <location>
        <begin position="159"/>
        <end position="169"/>
    </location>
</feature>
<dbReference type="SUPFAM" id="SSF47090">
    <property type="entry name" value="PGBD-like"/>
    <property type="match status" value="1"/>
</dbReference>
<evidence type="ECO:0000313" key="9">
    <source>
        <dbReference type="EMBL" id="WUX37369.1"/>
    </source>
</evidence>
<evidence type="ECO:0000256" key="1">
    <source>
        <dbReference type="ARBA" id="ARBA00004752"/>
    </source>
</evidence>
<evidence type="ECO:0000256" key="5">
    <source>
        <dbReference type="ARBA" id="ARBA00023316"/>
    </source>
</evidence>
<dbReference type="InterPro" id="IPR050979">
    <property type="entry name" value="LD-transpeptidase"/>
</dbReference>
<sequence>MTDTNSGRGGRGASDTGGTRAPEAIQGPGPRRAPEPGPEPGPGQKQAPGPGPGPGQRQATGPDRAAERCAGGKPRGRRVAAASLVALAALATGCEPGTAAGAQDVPPVRATQAAAPTPSPFLTAPAPTTEDAKPSTAPPPSPSASTAAPAPTPTTARPAPEPSTAPPPRVLMRTGSESERVRELQARLRQIGHFGRNPTGYYGSVTADAVRSFQAKRRLPVTGSTDAVTWQRLLAMTRVPTAAELDPPTERPVAAPDERCLKGRVLCISKKSRTLAWMNDGKVVSAMDVRFGSEYTPTREGVFEVFWKSRDHVSTLYDTPMPYALFFSGGQAVHYSADFAANGYGGASHGCVNVRDKKKVAALFDQVKNGDKVVVSW</sequence>
<dbReference type="InterPro" id="IPR005490">
    <property type="entry name" value="LD_TPept_cat_dom"/>
</dbReference>
<keyword evidence="5 6" id="KW-0961">Cell wall biogenesis/degradation</keyword>
<keyword evidence="10" id="KW-1185">Reference proteome</keyword>
<keyword evidence="4 6" id="KW-0573">Peptidoglycan synthesis</keyword>
<dbReference type="EMBL" id="CP109491">
    <property type="protein sequence ID" value="WUX37369.1"/>
    <property type="molecule type" value="Genomic_DNA"/>
</dbReference>
<evidence type="ECO:0000256" key="6">
    <source>
        <dbReference type="PROSITE-ProRule" id="PRU01373"/>
    </source>
</evidence>
<feature type="domain" description="L,D-TPase catalytic" evidence="8">
    <location>
        <begin position="264"/>
        <end position="376"/>
    </location>
</feature>
<dbReference type="InterPro" id="IPR036365">
    <property type="entry name" value="PGBD-like_sf"/>
</dbReference>
<accession>A0ABZ1ZJA7</accession>
<feature type="region of interest" description="Disordered" evidence="7">
    <location>
        <begin position="96"/>
        <end position="182"/>
    </location>
</feature>
<dbReference type="RefSeq" id="WP_329356094.1">
    <property type="nucleotide sequence ID" value="NZ_CP109490.1"/>
</dbReference>
<keyword evidence="3 6" id="KW-0133">Cell shape</keyword>
<dbReference type="Pfam" id="PF01471">
    <property type="entry name" value="PG_binding_1"/>
    <property type="match status" value="1"/>
</dbReference>
<dbReference type="InterPro" id="IPR002477">
    <property type="entry name" value="Peptidoglycan-bd-like"/>
</dbReference>
<evidence type="ECO:0000256" key="7">
    <source>
        <dbReference type="SAM" id="MobiDB-lite"/>
    </source>
</evidence>
<dbReference type="Gene3D" id="1.10.101.10">
    <property type="entry name" value="PGBD-like superfamily/PGBD"/>
    <property type="match status" value="1"/>
</dbReference>
<dbReference type="PROSITE" id="PS52029">
    <property type="entry name" value="LD_TPASE"/>
    <property type="match status" value="1"/>
</dbReference>
<keyword evidence="2" id="KW-0808">Transferase</keyword>
<dbReference type="PANTHER" id="PTHR30582">
    <property type="entry name" value="L,D-TRANSPEPTIDASE"/>
    <property type="match status" value="1"/>
</dbReference>
<feature type="active site" description="Proton donor/acceptor" evidence="6">
    <location>
        <position position="334"/>
    </location>
</feature>
<feature type="active site" description="Nucleophile" evidence="6">
    <location>
        <position position="351"/>
    </location>
</feature>
<organism evidence="9 10">
    <name type="scientific">Streptomyces anulatus</name>
    <name type="common">Streptomyces chrysomallus</name>
    <dbReference type="NCBI Taxonomy" id="1892"/>
    <lineage>
        <taxon>Bacteria</taxon>
        <taxon>Bacillati</taxon>
        <taxon>Actinomycetota</taxon>
        <taxon>Actinomycetes</taxon>
        <taxon>Kitasatosporales</taxon>
        <taxon>Streptomycetaceae</taxon>
        <taxon>Streptomyces</taxon>
    </lineage>
</organism>
<feature type="region of interest" description="Disordered" evidence="7">
    <location>
        <begin position="1"/>
        <end position="78"/>
    </location>
</feature>
<dbReference type="Proteomes" id="UP001431926">
    <property type="component" value="Chromosome"/>
</dbReference>
<evidence type="ECO:0000259" key="8">
    <source>
        <dbReference type="PROSITE" id="PS52029"/>
    </source>
</evidence>
<evidence type="ECO:0000256" key="4">
    <source>
        <dbReference type="ARBA" id="ARBA00022984"/>
    </source>
</evidence>
<dbReference type="PANTHER" id="PTHR30582:SF33">
    <property type="entry name" value="EXPORTED PROTEIN"/>
    <property type="match status" value="1"/>
</dbReference>
<dbReference type="Pfam" id="PF03734">
    <property type="entry name" value="YkuD"/>
    <property type="match status" value="1"/>
</dbReference>
<evidence type="ECO:0000256" key="3">
    <source>
        <dbReference type="ARBA" id="ARBA00022960"/>
    </source>
</evidence>
<dbReference type="CDD" id="cd16913">
    <property type="entry name" value="YkuD_like"/>
    <property type="match status" value="1"/>
</dbReference>
<name>A0ABZ1ZJA7_STRAQ</name>
<protein>
    <submittedName>
        <fullName evidence="9">L,D-transpeptidase family protein</fullName>
    </submittedName>
</protein>
<reference evidence="9" key="1">
    <citation type="submission" date="2022-10" db="EMBL/GenBank/DDBJ databases">
        <title>The complete genomes of actinobacterial strains from the NBC collection.</title>
        <authorList>
            <person name="Joergensen T.S."/>
            <person name="Alvarez Arevalo M."/>
            <person name="Sterndorff E.B."/>
            <person name="Faurdal D."/>
            <person name="Vuksanovic O."/>
            <person name="Mourched A.-S."/>
            <person name="Charusanti P."/>
            <person name="Shaw S."/>
            <person name="Blin K."/>
            <person name="Weber T."/>
        </authorList>
    </citation>
    <scope>NUCLEOTIDE SEQUENCE</scope>
    <source>
        <strain evidence="9">NBC_01436</strain>
    </source>
</reference>